<feature type="binding site" evidence="5">
    <location>
        <position position="155"/>
    </location>
    <ligand>
        <name>S-adenosyl-L-methionine</name>
        <dbReference type="ChEBI" id="CHEBI:59789"/>
    </ligand>
</feature>
<dbReference type="CDD" id="cd02440">
    <property type="entry name" value="AdoMet_MTases"/>
    <property type="match status" value="1"/>
</dbReference>
<dbReference type="Proteomes" id="UP001430804">
    <property type="component" value="Unassembled WGS sequence"/>
</dbReference>
<name>A0ABS6WKI9_9HYPH</name>
<accession>A0ABS6WKI9</accession>
<dbReference type="NCBIfam" id="TIGR00536">
    <property type="entry name" value="hemK_fam"/>
    <property type="match status" value="1"/>
</dbReference>
<evidence type="ECO:0000256" key="2">
    <source>
        <dbReference type="ARBA" id="ARBA00022679"/>
    </source>
</evidence>
<keyword evidence="3 5" id="KW-0949">S-adenosyl-L-methionine</keyword>
<dbReference type="GO" id="GO:0102559">
    <property type="term" value="F:peptide chain release factor N(5)-glutamine methyltransferase activity"/>
    <property type="evidence" value="ECO:0007669"/>
    <property type="project" value="UniProtKB-EC"/>
</dbReference>
<feature type="binding site" evidence="5">
    <location>
        <position position="198"/>
    </location>
    <ligand>
        <name>S-adenosyl-L-methionine</name>
        <dbReference type="ChEBI" id="CHEBI:59789"/>
    </ligand>
</feature>
<evidence type="ECO:0000256" key="4">
    <source>
        <dbReference type="ARBA" id="ARBA00048391"/>
    </source>
</evidence>
<dbReference type="PANTHER" id="PTHR18895:SF74">
    <property type="entry name" value="MTRF1L RELEASE FACTOR GLUTAMINE METHYLTRANSFERASE"/>
    <property type="match status" value="1"/>
</dbReference>
<dbReference type="PROSITE" id="PS00092">
    <property type="entry name" value="N6_MTASE"/>
    <property type="match status" value="1"/>
</dbReference>
<protein>
    <recommendedName>
        <fullName evidence="5">Release factor glutamine methyltransferase</fullName>
        <shortName evidence="5">RF MTase</shortName>
        <ecNumber evidence="5">2.1.1.297</ecNumber>
    </recommendedName>
    <alternativeName>
        <fullName evidence="5">N5-glutamine methyltransferase PrmC</fullName>
    </alternativeName>
    <alternativeName>
        <fullName evidence="5">Protein-(glutamine-N5) MTase PrmC</fullName>
    </alternativeName>
    <alternativeName>
        <fullName evidence="5">Protein-glutamine N-methyltransferase PrmC</fullName>
    </alternativeName>
</protein>
<feature type="binding site" evidence="5">
    <location>
        <begin position="198"/>
        <end position="201"/>
    </location>
    <ligand>
        <name>substrate</name>
    </ligand>
</feature>
<proteinExistence type="inferred from homology"/>
<evidence type="ECO:0000256" key="3">
    <source>
        <dbReference type="ARBA" id="ARBA00022691"/>
    </source>
</evidence>
<reference evidence="8" key="1">
    <citation type="submission" date="2021-07" db="EMBL/GenBank/DDBJ databases">
        <title>Pseudohoeflea marina sp. nov. a polyhydroxyalcanoate-producing bacterium.</title>
        <authorList>
            <person name="Zheng W."/>
            <person name="Yu S."/>
            <person name="Huang Y."/>
        </authorList>
    </citation>
    <scope>NUCLEOTIDE SEQUENCE</scope>
    <source>
        <strain evidence="8">DP4N28-3</strain>
    </source>
</reference>
<evidence type="ECO:0000256" key="1">
    <source>
        <dbReference type="ARBA" id="ARBA00022603"/>
    </source>
</evidence>
<comment type="caution">
    <text evidence="8">The sequence shown here is derived from an EMBL/GenBank/DDBJ whole genome shotgun (WGS) entry which is preliminary data.</text>
</comment>
<gene>
    <name evidence="5 8" type="primary">prmC</name>
    <name evidence="8" type="ORF">KY465_04165</name>
</gene>
<keyword evidence="2 5" id="KW-0808">Transferase</keyword>
<dbReference type="PANTHER" id="PTHR18895">
    <property type="entry name" value="HEMK METHYLTRANSFERASE"/>
    <property type="match status" value="1"/>
</dbReference>
<dbReference type="GO" id="GO:0032259">
    <property type="term" value="P:methylation"/>
    <property type="evidence" value="ECO:0007669"/>
    <property type="project" value="UniProtKB-KW"/>
</dbReference>
<keyword evidence="9" id="KW-1185">Reference proteome</keyword>
<dbReference type="Pfam" id="PF05175">
    <property type="entry name" value="MTS"/>
    <property type="match status" value="1"/>
</dbReference>
<dbReference type="InterPro" id="IPR002052">
    <property type="entry name" value="DNA_methylase_N6_adenine_CS"/>
</dbReference>
<feature type="domain" description="Release factor glutamine methyltransferase N-terminal" evidence="7">
    <location>
        <begin position="15"/>
        <end position="83"/>
    </location>
</feature>
<comment type="function">
    <text evidence="5">Methylates the class 1 translation termination release factors RF1/PrfA and RF2/PrfB on the glutamine residue of the universally conserved GGQ motif.</text>
</comment>
<sequence>MAELPEDPAPVDAVLSALRRAFTAAELDNPGFEARLLVSGLLDLSSTQLMLQPERIVDADELARLRAAARRRIAGEPAHRILGRRGFHGHDFALSPGTLEPRPDTETLVDVAISTLQSRPLREGGLLIADLGTGTGAVGLSIVAAVQNCHCIGVDLSPDAVATAAGNAASLGLSDRFAAVQGDWLQGREEQFDLIVSNPPYIASAEIGSLEPGVRLHDPLLALDGGADGLDAYRAIAAQASGRLRPDGVILVEIGIGQGRDVAAIFCDKGFVQCSSAGDLSAILRVLGFSQA</sequence>
<dbReference type="EC" id="2.1.1.297" evidence="5"/>
<dbReference type="InterPro" id="IPR007848">
    <property type="entry name" value="Small_mtfrase_dom"/>
</dbReference>
<dbReference type="RefSeq" id="WP_219200155.1">
    <property type="nucleotide sequence ID" value="NZ_JAHWQX010000001.1"/>
</dbReference>
<evidence type="ECO:0000259" key="7">
    <source>
        <dbReference type="Pfam" id="PF17827"/>
    </source>
</evidence>
<feature type="domain" description="Methyltransferase small" evidence="6">
    <location>
        <begin position="127"/>
        <end position="204"/>
    </location>
</feature>
<dbReference type="InterPro" id="IPR050320">
    <property type="entry name" value="N5-glutamine_MTase"/>
</dbReference>
<dbReference type="NCBIfam" id="TIGR03534">
    <property type="entry name" value="RF_mod_PrmC"/>
    <property type="match status" value="1"/>
</dbReference>
<feature type="binding site" evidence="5">
    <location>
        <position position="184"/>
    </location>
    <ligand>
        <name>S-adenosyl-L-methionine</name>
        <dbReference type="ChEBI" id="CHEBI:59789"/>
    </ligand>
</feature>
<dbReference type="InterPro" id="IPR019874">
    <property type="entry name" value="RF_methyltr_PrmC"/>
</dbReference>
<comment type="catalytic activity">
    <reaction evidence="4 5">
        <text>L-glutaminyl-[peptide chain release factor] + S-adenosyl-L-methionine = N(5)-methyl-L-glutaminyl-[peptide chain release factor] + S-adenosyl-L-homocysteine + H(+)</text>
        <dbReference type="Rhea" id="RHEA:42896"/>
        <dbReference type="Rhea" id="RHEA-COMP:10271"/>
        <dbReference type="Rhea" id="RHEA-COMP:10272"/>
        <dbReference type="ChEBI" id="CHEBI:15378"/>
        <dbReference type="ChEBI" id="CHEBI:30011"/>
        <dbReference type="ChEBI" id="CHEBI:57856"/>
        <dbReference type="ChEBI" id="CHEBI:59789"/>
        <dbReference type="ChEBI" id="CHEBI:61891"/>
        <dbReference type="EC" id="2.1.1.297"/>
    </reaction>
</comment>
<evidence type="ECO:0000313" key="9">
    <source>
        <dbReference type="Proteomes" id="UP001430804"/>
    </source>
</evidence>
<comment type="similarity">
    <text evidence="5">Belongs to the protein N5-glutamine methyltransferase family. PrmC subfamily.</text>
</comment>
<dbReference type="EMBL" id="JAHWQX010000001">
    <property type="protein sequence ID" value="MBW3096466.1"/>
    <property type="molecule type" value="Genomic_DNA"/>
</dbReference>
<dbReference type="InterPro" id="IPR004556">
    <property type="entry name" value="HemK-like"/>
</dbReference>
<feature type="binding site" evidence="5">
    <location>
        <begin position="132"/>
        <end position="136"/>
    </location>
    <ligand>
        <name>S-adenosyl-L-methionine</name>
        <dbReference type="ChEBI" id="CHEBI:59789"/>
    </ligand>
</feature>
<evidence type="ECO:0000259" key="6">
    <source>
        <dbReference type="Pfam" id="PF05175"/>
    </source>
</evidence>
<organism evidence="8 9">
    <name type="scientific">Pseudohoeflea coraliihabitans</name>
    <dbReference type="NCBI Taxonomy" id="2860393"/>
    <lineage>
        <taxon>Bacteria</taxon>
        <taxon>Pseudomonadati</taxon>
        <taxon>Pseudomonadota</taxon>
        <taxon>Alphaproteobacteria</taxon>
        <taxon>Hyphomicrobiales</taxon>
        <taxon>Rhizobiaceae</taxon>
        <taxon>Pseudohoeflea</taxon>
    </lineage>
</organism>
<dbReference type="HAMAP" id="MF_02126">
    <property type="entry name" value="RF_methyltr_PrmC"/>
    <property type="match status" value="1"/>
</dbReference>
<keyword evidence="1 5" id="KW-0489">Methyltransferase</keyword>
<dbReference type="Pfam" id="PF17827">
    <property type="entry name" value="PrmC_N"/>
    <property type="match status" value="1"/>
</dbReference>
<evidence type="ECO:0000256" key="5">
    <source>
        <dbReference type="HAMAP-Rule" id="MF_02126"/>
    </source>
</evidence>
<evidence type="ECO:0000313" key="8">
    <source>
        <dbReference type="EMBL" id="MBW3096466.1"/>
    </source>
</evidence>
<dbReference type="InterPro" id="IPR040758">
    <property type="entry name" value="PrmC_N"/>
</dbReference>